<sequence>MQGNKPEPPPFLTSTDPDELTVYLTLTGWEKKEKNPKKSQSMFGKFVASPTAKSKIQLLEHATTTKDNLPNDGGLKKDLELQPNMNGTLEERNVEEVYEEPFIRVYVEPLCRGSNC</sequence>
<accession>A0A3P6SRU4</accession>
<dbReference type="AlphaFoldDB" id="A0A3P6SRU4"/>
<evidence type="ECO:0000313" key="2">
    <source>
        <dbReference type="EMBL" id="VDK72733.1"/>
    </source>
</evidence>
<proteinExistence type="predicted"/>
<feature type="region of interest" description="Disordered" evidence="1">
    <location>
        <begin position="62"/>
        <end position="86"/>
    </location>
</feature>
<dbReference type="STRING" id="42156.A0A3P6SRU4"/>
<evidence type="ECO:0000313" key="3">
    <source>
        <dbReference type="Proteomes" id="UP000277928"/>
    </source>
</evidence>
<organism evidence="2 3">
    <name type="scientific">Litomosoides sigmodontis</name>
    <name type="common">Filarial nematode worm</name>
    <dbReference type="NCBI Taxonomy" id="42156"/>
    <lineage>
        <taxon>Eukaryota</taxon>
        <taxon>Metazoa</taxon>
        <taxon>Ecdysozoa</taxon>
        <taxon>Nematoda</taxon>
        <taxon>Chromadorea</taxon>
        <taxon>Rhabditida</taxon>
        <taxon>Spirurina</taxon>
        <taxon>Spiruromorpha</taxon>
        <taxon>Filarioidea</taxon>
        <taxon>Onchocercidae</taxon>
        <taxon>Litomosoides</taxon>
    </lineage>
</organism>
<name>A0A3P6SRU4_LITSI</name>
<keyword evidence="3" id="KW-1185">Reference proteome</keyword>
<reference evidence="2 3" key="1">
    <citation type="submission" date="2018-08" db="EMBL/GenBank/DDBJ databases">
        <authorList>
            <person name="Laetsch R D."/>
            <person name="Stevens L."/>
            <person name="Kumar S."/>
            <person name="Blaxter L. M."/>
        </authorList>
    </citation>
    <scope>NUCLEOTIDE SEQUENCE [LARGE SCALE GENOMIC DNA]</scope>
</reference>
<evidence type="ECO:0000256" key="1">
    <source>
        <dbReference type="SAM" id="MobiDB-lite"/>
    </source>
</evidence>
<dbReference type="EMBL" id="UYRX01000076">
    <property type="protein sequence ID" value="VDK72733.1"/>
    <property type="molecule type" value="Genomic_DNA"/>
</dbReference>
<protein>
    <submittedName>
        <fullName evidence="2">Uncharacterized protein</fullName>
    </submittedName>
</protein>
<dbReference type="Proteomes" id="UP000277928">
    <property type="component" value="Unassembled WGS sequence"/>
</dbReference>
<gene>
    <name evidence="2" type="ORF">NLS_LOCUS1884</name>
</gene>
<dbReference type="OrthoDB" id="5852043at2759"/>